<evidence type="ECO:0000313" key="7">
    <source>
        <dbReference type="EMBL" id="OOV88697.1"/>
    </source>
</evidence>
<dbReference type="GO" id="GO:0009288">
    <property type="term" value="C:bacterial-type flagellum"/>
    <property type="evidence" value="ECO:0007669"/>
    <property type="project" value="UniProtKB-SubCell"/>
</dbReference>
<dbReference type="Gene3D" id="1.20.1330.10">
    <property type="entry name" value="f41 fragment of flagellin, N-terminal domain"/>
    <property type="match status" value="1"/>
</dbReference>
<dbReference type="EMBL" id="MTSD02000001">
    <property type="protein sequence ID" value="OOV88697.1"/>
    <property type="molecule type" value="Genomic_DNA"/>
</dbReference>
<dbReference type="InterPro" id="IPR001492">
    <property type="entry name" value="Flagellin"/>
</dbReference>
<dbReference type="GO" id="GO:0005576">
    <property type="term" value="C:extracellular region"/>
    <property type="evidence" value="ECO:0007669"/>
    <property type="project" value="UniProtKB-SubCell"/>
</dbReference>
<protein>
    <recommendedName>
        <fullName evidence="4">Flagellin</fullName>
    </recommendedName>
</protein>
<dbReference type="InterPro" id="IPR042187">
    <property type="entry name" value="Flagellin_C_sub2"/>
</dbReference>
<accession>A0A1T1HG48</accession>
<dbReference type="Gene3D" id="6.10.10.10">
    <property type="entry name" value="Flagellar export chaperone, C-terminal domain"/>
    <property type="match status" value="1"/>
</dbReference>
<dbReference type="PRINTS" id="PR00207">
    <property type="entry name" value="FLAGELLIN"/>
</dbReference>
<dbReference type="Gene3D" id="3.30.70.2120">
    <property type="match status" value="1"/>
</dbReference>
<comment type="subcellular location">
    <subcellularLocation>
        <location evidence="4">Secreted</location>
    </subcellularLocation>
    <subcellularLocation>
        <location evidence="4">Bacterial flagellum</location>
    </subcellularLocation>
</comment>
<feature type="domain" description="Flagellin N-terminal" evidence="5">
    <location>
        <begin position="5"/>
        <end position="139"/>
    </location>
</feature>
<dbReference type="Pfam" id="PF00669">
    <property type="entry name" value="Flagellin_N"/>
    <property type="match status" value="1"/>
</dbReference>
<dbReference type="InterPro" id="IPR046358">
    <property type="entry name" value="Flagellin_C"/>
</dbReference>
<comment type="function">
    <text evidence="4">Flagellin is the subunit protein which polymerizes to form the filaments of bacterial flagella.</text>
</comment>
<dbReference type="GO" id="GO:0005198">
    <property type="term" value="F:structural molecule activity"/>
    <property type="evidence" value="ECO:0007669"/>
    <property type="project" value="UniProtKB-UniRule"/>
</dbReference>
<evidence type="ECO:0000256" key="2">
    <source>
        <dbReference type="ARBA" id="ARBA00022525"/>
    </source>
</evidence>
<dbReference type="SUPFAM" id="SSF64518">
    <property type="entry name" value="Phase 1 flagellin"/>
    <property type="match status" value="1"/>
</dbReference>
<comment type="similarity">
    <text evidence="1 4">Belongs to the bacterial flagellin family.</text>
</comment>
<evidence type="ECO:0000259" key="6">
    <source>
        <dbReference type="Pfam" id="PF00700"/>
    </source>
</evidence>
<dbReference type="PANTHER" id="PTHR42792">
    <property type="entry name" value="FLAGELLIN"/>
    <property type="match status" value="1"/>
</dbReference>
<proteinExistence type="inferred from homology"/>
<dbReference type="PANTHER" id="PTHR42792:SF2">
    <property type="entry name" value="FLAGELLIN"/>
    <property type="match status" value="1"/>
</dbReference>
<gene>
    <name evidence="7" type="ORF">BTA35_0204250</name>
</gene>
<feature type="domain" description="Flagellin C-terminal" evidence="6">
    <location>
        <begin position="316"/>
        <end position="397"/>
    </location>
</feature>
<evidence type="ECO:0000259" key="5">
    <source>
        <dbReference type="Pfam" id="PF00669"/>
    </source>
</evidence>
<comment type="caution">
    <text evidence="7">The sequence shown here is derived from an EMBL/GenBank/DDBJ whole genome shotgun (WGS) entry which is preliminary data.</text>
</comment>
<dbReference type="InterPro" id="IPR001029">
    <property type="entry name" value="Flagellin_N"/>
</dbReference>
<keyword evidence="8" id="KW-1185">Reference proteome</keyword>
<evidence type="ECO:0000256" key="4">
    <source>
        <dbReference type="RuleBase" id="RU362073"/>
    </source>
</evidence>
<keyword evidence="2 4" id="KW-0964">Secreted</keyword>
<evidence type="ECO:0000256" key="3">
    <source>
        <dbReference type="ARBA" id="ARBA00023143"/>
    </source>
</evidence>
<sequence>MALFVNTNIAALSGQKHLSNVVSRINSSYEKLSSGSRINSAKDDAAGLQISNRLETQITGLNQATRNANDAISIAQIAEGAMGEITNNFQRVRQLAVQGGNRTLSSDDRISLGQEFGELLTTNDEIAERTSFGKIKLLNSESPTSGFQIQTGANAGEQSEITTGNATLSALFGKILENEGVGDQVFSAMSNTNLDDYGTLGKVVAAYIGTGNASTVDNAVLELFGANAGISAVKNLGEKAVGTVQFNVENFTKILTTELPDNSVGAAILDNADLDWATLLPSGTLNEASIVARGFTGDEIKSLHGFATDTLLDSMSGMITQIGRQRSKLGAEQNGITSLIRSNNTMAMNVAASRSQITDTDFAYETAELTRNQIIQQASSTILSQTNQLPQIALSLLR</sequence>
<name>A0A1T1HG48_OCELI</name>
<organism evidence="7 8">
    <name type="scientific">Oceanospirillum linum</name>
    <dbReference type="NCBI Taxonomy" id="966"/>
    <lineage>
        <taxon>Bacteria</taxon>
        <taxon>Pseudomonadati</taxon>
        <taxon>Pseudomonadota</taxon>
        <taxon>Gammaproteobacteria</taxon>
        <taxon>Oceanospirillales</taxon>
        <taxon>Oceanospirillaceae</taxon>
        <taxon>Oceanospirillum</taxon>
    </lineage>
</organism>
<evidence type="ECO:0000313" key="8">
    <source>
        <dbReference type="Proteomes" id="UP000190064"/>
    </source>
</evidence>
<evidence type="ECO:0000256" key="1">
    <source>
        <dbReference type="ARBA" id="ARBA00005709"/>
    </source>
</evidence>
<dbReference type="Pfam" id="PF00700">
    <property type="entry name" value="Flagellin_C"/>
    <property type="match status" value="1"/>
</dbReference>
<keyword evidence="3 4" id="KW-0975">Bacterial flagellum</keyword>
<dbReference type="STRING" id="966.BTA35_0204250"/>
<dbReference type="Proteomes" id="UP000190064">
    <property type="component" value="Unassembled WGS sequence"/>
</dbReference>
<dbReference type="RefSeq" id="WP_077243144.1">
    <property type="nucleotide sequence ID" value="NZ_FXTS01000004.1"/>
</dbReference>
<reference evidence="7" key="1">
    <citation type="submission" date="2017-02" db="EMBL/GenBank/DDBJ databases">
        <title>Draft Genome Sequence of the Salt Water Bacterium Oceanospirillum linum ATCC 11336.</title>
        <authorList>
            <person name="Trachtenberg A.M."/>
            <person name="Carney J.G."/>
            <person name="Linnane J.D."/>
            <person name="Rheaume B.A."/>
            <person name="Pitts N.L."/>
            <person name="Mykles D.L."/>
            <person name="Maclea K.S."/>
        </authorList>
    </citation>
    <scope>NUCLEOTIDE SEQUENCE [LARGE SCALE GENOMIC DNA]</scope>
    <source>
        <strain evidence="7">ATCC 11336</strain>
    </source>
</reference>
<dbReference type="AlphaFoldDB" id="A0A1T1HG48"/>